<accession>X0ZRI6</accession>
<keyword evidence="2" id="KW-0686">Riboflavin biosynthesis</keyword>
<sequence>MKFNPIDEIMKDFKKGKMVIVVDDKDRENEGDLIVPASQATPEVINFMAKYGRGLICLAITSERARELGLSPMV</sequence>
<dbReference type="EMBL" id="BARS01052024">
    <property type="protein sequence ID" value="GAG50856.1"/>
    <property type="molecule type" value="Genomic_DNA"/>
</dbReference>
<dbReference type="Gene3D" id="3.90.870.10">
    <property type="entry name" value="DHBP synthase"/>
    <property type="match status" value="1"/>
</dbReference>
<dbReference type="PANTHER" id="PTHR21327">
    <property type="entry name" value="GTP CYCLOHYDROLASE II-RELATED"/>
    <property type="match status" value="1"/>
</dbReference>
<gene>
    <name evidence="4" type="ORF">S01H1_77419</name>
</gene>
<organism evidence="4">
    <name type="scientific">marine sediment metagenome</name>
    <dbReference type="NCBI Taxonomy" id="412755"/>
    <lineage>
        <taxon>unclassified sequences</taxon>
        <taxon>metagenomes</taxon>
        <taxon>ecological metagenomes</taxon>
    </lineage>
</organism>
<comment type="caution">
    <text evidence="4">The sequence shown here is derived from an EMBL/GenBank/DDBJ whole genome shotgun (WGS) entry which is preliminary data.</text>
</comment>
<dbReference type="InterPro" id="IPR000422">
    <property type="entry name" value="DHBP_synthase_RibB"/>
</dbReference>
<evidence type="ECO:0000313" key="4">
    <source>
        <dbReference type="EMBL" id="GAG50856.1"/>
    </source>
</evidence>
<proteinExistence type="predicted"/>
<evidence type="ECO:0008006" key="5">
    <source>
        <dbReference type="Google" id="ProtNLM"/>
    </source>
</evidence>
<dbReference type="Pfam" id="PF00926">
    <property type="entry name" value="DHBP_synthase"/>
    <property type="match status" value="1"/>
</dbReference>
<dbReference type="GO" id="GO:0046872">
    <property type="term" value="F:metal ion binding"/>
    <property type="evidence" value="ECO:0007669"/>
    <property type="project" value="UniProtKB-KW"/>
</dbReference>
<feature type="non-terminal residue" evidence="4">
    <location>
        <position position="74"/>
    </location>
</feature>
<dbReference type="UniPathway" id="UPA00275"/>
<evidence type="ECO:0000256" key="3">
    <source>
        <dbReference type="ARBA" id="ARBA00022723"/>
    </source>
</evidence>
<dbReference type="GO" id="GO:0009231">
    <property type="term" value="P:riboflavin biosynthetic process"/>
    <property type="evidence" value="ECO:0007669"/>
    <property type="project" value="UniProtKB-UniPathway"/>
</dbReference>
<keyword evidence="3" id="KW-0479">Metal-binding</keyword>
<reference evidence="4" key="1">
    <citation type="journal article" date="2014" name="Front. Microbiol.">
        <title>High frequency of phylogenetically diverse reductive dehalogenase-homologous genes in deep subseafloor sedimentary metagenomes.</title>
        <authorList>
            <person name="Kawai M."/>
            <person name="Futagami T."/>
            <person name="Toyoda A."/>
            <person name="Takaki Y."/>
            <person name="Nishi S."/>
            <person name="Hori S."/>
            <person name="Arai W."/>
            <person name="Tsubouchi T."/>
            <person name="Morono Y."/>
            <person name="Uchiyama I."/>
            <person name="Ito T."/>
            <person name="Fujiyama A."/>
            <person name="Inagaki F."/>
            <person name="Takami H."/>
        </authorList>
    </citation>
    <scope>NUCLEOTIDE SEQUENCE</scope>
    <source>
        <strain evidence="4">Expedition CK06-06</strain>
    </source>
</reference>
<dbReference type="GO" id="GO:0005829">
    <property type="term" value="C:cytosol"/>
    <property type="evidence" value="ECO:0007669"/>
    <property type="project" value="TreeGrafter"/>
</dbReference>
<name>X0ZRI6_9ZZZZ</name>
<comment type="pathway">
    <text evidence="1">Cofactor biosynthesis; riboflavin biosynthesis.</text>
</comment>
<dbReference type="GO" id="GO:0003935">
    <property type="term" value="F:GTP cyclohydrolase II activity"/>
    <property type="evidence" value="ECO:0007669"/>
    <property type="project" value="TreeGrafter"/>
</dbReference>
<evidence type="ECO:0000256" key="2">
    <source>
        <dbReference type="ARBA" id="ARBA00022619"/>
    </source>
</evidence>
<dbReference type="SUPFAM" id="SSF55821">
    <property type="entry name" value="YrdC/RibB"/>
    <property type="match status" value="1"/>
</dbReference>
<dbReference type="InterPro" id="IPR017945">
    <property type="entry name" value="DHBP_synth_RibB-like_a/b_dom"/>
</dbReference>
<dbReference type="PANTHER" id="PTHR21327:SF18">
    <property type="entry name" value="3,4-DIHYDROXY-2-BUTANONE 4-PHOSPHATE SYNTHASE"/>
    <property type="match status" value="1"/>
</dbReference>
<evidence type="ECO:0000256" key="1">
    <source>
        <dbReference type="ARBA" id="ARBA00005104"/>
    </source>
</evidence>
<dbReference type="GO" id="GO:0008686">
    <property type="term" value="F:3,4-dihydroxy-2-butanone-4-phosphate synthase activity"/>
    <property type="evidence" value="ECO:0007669"/>
    <property type="project" value="InterPro"/>
</dbReference>
<protein>
    <recommendedName>
        <fullName evidence="5">3,4-dihydroxy-2-butanone-4-phosphate synthase</fullName>
    </recommendedName>
</protein>
<dbReference type="AlphaFoldDB" id="X0ZRI6"/>